<evidence type="ECO:0000259" key="2">
    <source>
        <dbReference type="Pfam" id="PF13559"/>
    </source>
</evidence>
<organism evidence="3 4">
    <name type="scientific">Pengzhenrongella frigida</name>
    <dbReference type="NCBI Taxonomy" id="1259133"/>
    <lineage>
        <taxon>Bacteria</taxon>
        <taxon>Bacillati</taxon>
        <taxon>Actinomycetota</taxon>
        <taxon>Actinomycetes</taxon>
        <taxon>Micrococcales</taxon>
        <taxon>Pengzhenrongella</taxon>
    </lineage>
</organism>
<dbReference type="EMBL" id="SDWW01000040">
    <property type="protein sequence ID" value="RYV50186.1"/>
    <property type="molecule type" value="Genomic_DNA"/>
</dbReference>
<dbReference type="AlphaFoldDB" id="A0A4Q5MX56"/>
<dbReference type="InterPro" id="IPR025403">
    <property type="entry name" value="TgpA-like_C"/>
</dbReference>
<dbReference type="Pfam" id="PF13559">
    <property type="entry name" value="DUF4129"/>
    <property type="match status" value="1"/>
</dbReference>
<keyword evidence="1" id="KW-0812">Transmembrane</keyword>
<feature type="domain" description="Protein-glutamine gamma-glutamyltransferase-like C-terminal" evidence="2">
    <location>
        <begin position="131"/>
        <end position="199"/>
    </location>
</feature>
<name>A0A4Q5MX56_9MICO</name>
<protein>
    <submittedName>
        <fullName evidence="3">DUF4129 domain-containing protein</fullName>
    </submittedName>
</protein>
<gene>
    <name evidence="3" type="ORF">EUA98_15085</name>
</gene>
<sequence>MRVLALRRLEVPVVPDASTARRWATEELADPVYHRGKSLLSRFLDWVLSLFDGASVPMLGLSPGVVAALVVALALVVVAVAFWIAGPVRLARRAGGSVVVLGNDTRTATDLRAAADASAARGDWSAAVLDRFRAIVRSLEERTLLDEWPGRTAHEAAEAGAVRLPSHTSELRRAGRTFDEVCYGKVAAGPDTDAWLRALDGALAATRPVAPVGRGTVDA</sequence>
<evidence type="ECO:0000256" key="1">
    <source>
        <dbReference type="SAM" id="Phobius"/>
    </source>
</evidence>
<proteinExistence type="predicted"/>
<keyword evidence="1" id="KW-1133">Transmembrane helix</keyword>
<accession>A0A4Q5MX56</accession>
<comment type="caution">
    <text evidence="3">The sequence shown here is derived from an EMBL/GenBank/DDBJ whole genome shotgun (WGS) entry which is preliminary data.</text>
</comment>
<feature type="transmembrane region" description="Helical" evidence="1">
    <location>
        <begin position="66"/>
        <end position="85"/>
    </location>
</feature>
<dbReference type="RefSeq" id="WP_130103517.1">
    <property type="nucleotide sequence ID" value="NZ_SDWW01000040.1"/>
</dbReference>
<dbReference type="Proteomes" id="UP000293764">
    <property type="component" value="Unassembled WGS sequence"/>
</dbReference>
<keyword evidence="4" id="KW-1185">Reference proteome</keyword>
<evidence type="ECO:0000313" key="3">
    <source>
        <dbReference type="EMBL" id="RYV50186.1"/>
    </source>
</evidence>
<dbReference type="OrthoDB" id="3389322at2"/>
<keyword evidence="1" id="KW-0472">Membrane</keyword>
<evidence type="ECO:0000313" key="4">
    <source>
        <dbReference type="Proteomes" id="UP000293764"/>
    </source>
</evidence>
<reference evidence="3 4" key="1">
    <citation type="submission" date="2019-01" db="EMBL/GenBank/DDBJ databases">
        <title>Novel species of Cellulomonas.</title>
        <authorList>
            <person name="Liu Q."/>
            <person name="Xin Y.-H."/>
        </authorList>
    </citation>
    <scope>NUCLEOTIDE SEQUENCE [LARGE SCALE GENOMIC DNA]</scope>
    <source>
        <strain evidence="3 4">HLT2-17</strain>
    </source>
</reference>